<protein>
    <submittedName>
        <fullName evidence="1">Uncharacterized protein</fullName>
    </submittedName>
</protein>
<evidence type="ECO:0000313" key="1">
    <source>
        <dbReference type="EMBL" id="MBB4641470.1"/>
    </source>
</evidence>
<comment type="caution">
    <text evidence="1">The sequence shown here is derived from an EMBL/GenBank/DDBJ whole genome shotgun (WGS) entry which is preliminary data.</text>
</comment>
<reference evidence="1 2" key="1">
    <citation type="submission" date="2020-08" db="EMBL/GenBank/DDBJ databases">
        <title>Genomic Encyclopedia of Type Strains, Phase IV (KMG-IV): sequencing the most valuable type-strain genomes for metagenomic binning, comparative biology and taxonomic classification.</title>
        <authorList>
            <person name="Goeker M."/>
        </authorList>
    </citation>
    <scope>NUCLEOTIDE SEQUENCE [LARGE SCALE GENOMIC DNA]</scope>
    <source>
        <strain evidence="1 2">DSM 7465</strain>
    </source>
</reference>
<sequence length="83" mass="8931">MADRDTLAKRVAAALDHPARYVRVHPAPSNMYSACDCFAALKCLDQSIGWGGGGVDCLQECLSVSPVKLHAFAARFARLRLIG</sequence>
<evidence type="ECO:0000313" key="2">
    <source>
        <dbReference type="Proteomes" id="UP000575068"/>
    </source>
</evidence>
<keyword evidence="2" id="KW-1185">Reference proteome</keyword>
<accession>A0A840HV76</accession>
<organism evidence="1 2">
    <name type="scientific">Rhizorhapis suberifaciens</name>
    <name type="common">corky root of lettuce</name>
    <dbReference type="NCBI Taxonomy" id="13656"/>
    <lineage>
        <taxon>Bacteria</taxon>
        <taxon>Pseudomonadati</taxon>
        <taxon>Pseudomonadota</taxon>
        <taxon>Alphaproteobacteria</taxon>
        <taxon>Sphingomonadales</taxon>
        <taxon>Sphingomonadaceae</taxon>
        <taxon>Rhizorhapis</taxon>
    </lineage>
</organism>
<dbReference type="AlphaFoldDB" id="A0A840HV76"/>
<dbReference type="EMBL" id="JACHOV010000006">
    <property type="protein sequence ID" value="MBB4641470.1"/>
    <property type="molecule type" value="Genomic_DNA"/>
</dbReference>
<proteinExistence type="predicted"/>
<gene>
    <name evidence="1" type="ORF">HNQ99_001779</name>
</gene>
<dbReference type="Proteomes" id="UP000575068">
    <property type="component" value="Unassembled WGS sequence"/>
</dbReference>
<name>A0A840HV76_9SPHN</name>